<gene>
    <name evidence="4" type="ORF">H1R20_g12946</name>
</gene>
<dbReference type="Gene3D" id="3.40.50.300">
    <property type="entry name" value="P-loop containing nucleotide triphosphate hydrolases"/>
    <property type="match status" value="1"/>
</dbReference>
<dbReference type="PANTHER" id="PTHR10039:SF14">
    <property type="entry name" value="NACHT DOMAIN-CONTAINING PROTEIN"/>
    <property type="match status" value="1"/>
</dbReference>
<evidence type="ECO:0000256" key="2">
    <source>
        <dbReference type="SAM" id="MobiDB-lite"/>
    </source>
</evidence>
<protein>
    <recommendedName>
        <fullName evidence="3">Nephrocystin 3-like N-terminal domain-containing protein</fullName>
    </recommendedName>
</protein>
<reference evidence="4" key="1">
    <citation type="submission" date="2022-06" db="EMBL/GenBank/DDBJ databases">
        <title>Genome Sequence of Candolleomyces eurysporus.</title>
        <authorList>
            <person name="Buettner E."/>
        </authorList>
    </citation>
    <scope>NUCLEOTIDE SEQUENCE</scope>
    <source>
        <strain evidence="4">VTCC 930004</strain>
    </source>
</reference>
<accession>A0A9W8IWM1</accession>
<keyword evidence="5" id="KW-1185">Reference proteome</keyword>
<dbReference type="PANTHER" id="PTHR10039">
    <property type="entry name" value="AMELOGENIN"/>
    <property type="match status" value="1"/>
</dbReference>
<feature type="region of interest" description="Disordered" evidence="2">
    <location>
        <begin position="307"/>
        <end position="342"/>
    </location>
</feature>
<evidence type="ECO:0000313" key="5">
    <source>
        <dbReference type="Proteomes" id="UP001140091"/>
    </source>
</evidence>
<name>A0A9W8IWM1_9AGAR</name>
<feature type="domain" description="Nephrocystin 3-like N-terminal" evidence="3">
    <location>
        <begin position="537"/>
        <end position="685"/>
    </location>
</feature>
<keyword evidence="1" id="KW-0677">Repeat</keyword>
<evidence type="ECO:0000256" key="1">
    <source>
        <dbReference type="ARBA" id="ARBA00022737"/>
    </source>
</evidence>
<feature type="compositionally biased region" description="Low complexity" evidence="2">
    <location>
        <begin position="987"/>
        <end position="996"/>
    </location>
</feature>
<evidence type="ECO:0000259" key="3">
    <source>
        <dbReference type="Pfam" id="PF24883"/>
    </source>
</evidence>
<dbReference type="SUPFAM" id="SSF52540">
    <property type="entry name" value="P-loop containing nucleoside triphosphate hydrolases"/>
    <property type="match status" value="1"/>
</dbReference>
<dbReference type="InterPro" id="IPR056884">
    <property type="entry name" value="NPHP3-like_N"/>
</dbReference>
<dbReference type="AlphaFoldDB" id="A0A9W8IWM1"/>
<dbReference type="EMBL" id="JANBPK010001243">
    <property type="protein sequence ID" value="KAJ2924147.1"/>
    <property type="molecule type" value="Genomic_DNA"/>
</dbReference>
<proteinExistence type="predicted"/>
<feature type="region of interest" description="Disordered" evidence="2">
    <location>
        <begin position="973"/>
        <end position="1002"/>
    </location>
</feature>
<dbReference type="OrthoDB" id="5967843at2759"/>
<evidence type="ECO:0000313" key="4">
    <source>
        <dbReference type="EMBL" id="KAJ2924147.1"/>
    </source>
</evidence>
<dbReference type="InterPro" id="IPR027417">
    <property type="entry name" value="P-loop_NTPase"/>
</dbReference>
<sequence>MPKDQPGNAGFKSRSSDPYPSLFSTQDGRIGVLRAGPSSRTEPVAPRLPASQQQSVEGIRGSQLSSFHPPDAHLGESSAFTRSSSSGCQWTQWPLTTHSNFSLCPVESTPPSQQALTASQPPQALVASMGDAAPPLLPFEKPGEWGGNPVANSSGATSLVHFGYTQVPLSHPPDVPVLSSSSAWIVHDHGAITTENVTEPPLPLLQYPYPQLPTFNPFGAVSDPPSANSWEETHQLSVYYDITIESANPQLPAAPTTDFLPQISSQWTAKDLELLFNLPHLETPHVASIDDLSLGLLQGSLMAANAPRAWPPPSHSSSRSVPDSMLPVDNSKYHNPQPQRESYIVDPSHSTVVSTSAREDLRSVADHWEQNNQYRAYPGIALERSIPPAQPLPETRSPHRLSPQMPGKPLLPNLQRQSSPFLFCPEPVHVVEAHESLPPDSSVDVARSSRSFLRNAQNFRMGDLNHIDAPNATHVTKTHVTNNTVVTSGSGNGWKILLKHTAPNALHDSGARFDAPKCDEDTRIEVTDEIMGFIKDRRHPQRLLCMTGAAGSGKSALQQTIAERCAKGNILGAAYFISVADAKRNTASTIVPTIAYQSLKAQMDVLLVRPFENLRRSKGCDISTFPYAILIDGLDECQGELSTTTDLGRVKTKYNAEDRQAELLAAIKDSLLDDNLPFRIFIASRPELPIHTALGPAGSLHGLAYHIQLSDQYDATEDMRRYLRRRFQDIGLRIRQPDWFTEGNIESLVQAGSGQFVLKTVLNWTADQGQVTKPFEALDMLYTNILLNAKEAYEAVDTHSGRDFLLLLNIFRMHSVRSFQLPCSRNIVALIALLNLESSALEILTLDLRSLVYLEDDEDERLAAYHKSLYDFMAEESRAKDLYVSYSRICTHIAKCCMQYIIESPELHSLPDKGEDMSVSEKCLILAVAEVDCVVFAKFSIDDEIVDFTHHVIFLDERIASNWTQHLGDAANGLKRHRPEEEDGQLSTDASSGSDSEFSDSD</sequence>
<organism evidence="4 5">
    <name type="scientific">Candolleomyces eurysporus</name>
    <dbReference type="NCBI Taxonomy" id="2828524"/>
    <lineage>
        <taxon>Eukaryota</taxon>
        <taxon>Fungi</taxon>
        <taxon>Dikarya</taxon>
        <taxon>Basidiomycota</taxon>
        <taxon>Agaricomycotina</taxon>
        <taxon>Agaricomycetes</taxon>
        <taxon>Agaricomycetidae</taxon>
        <taxon>Agaricales</taxon>
        <taxon>Agaricineae</taxon>
        <taxon>Psathyrellaceae</taxon>
        <taxon>Candolleomyces</taxon>
    </lineage>
</organism>
<comment type="caution">
    <text evidence="4">The sequence shown here is derived from an EMBL/GenBank/DDBJ whole genome shotgun (WGS) entry which is preliminary data.</text>
</comment>
<feature type="compositionally biased region" description="Polar residues" evidence="2">
    <location>
        <begin position="16"/>
        <end position="27"/>
    </location>
</feature>
<dbReference type="Pfam" id="PF24883">
    <property type="entry name" value="NPHP3_N"/>
    <property type="match status" value="1"/>
</dbReference>
<feature type="compositionally biased region" description="Low complexity" evidence="2">
    <location>
        <begin position="315"/>
        <end position="324"/>
    </location>
</feature>
<feature type="non-terminal residue" evidence="4">
    <location>
        <position position="1002"/>
    </location>
</feature>
<dbReference type="Proteomes" id="UP001140091">
    <property type="component" value="Unassembled WGS sequence"/>
</dbReference>
<feature type="region of interest" description="Disordered" evidence="2">
    <location>
        <begin position="1"/>
        <end position="80"/>
    </location>
</feature>
<feature type="compositionally biased region" description="Polar residues" evidence="2">
    <location>
        <begin position="50"/>
        <end position="66"/>
    </location>
</feature>